<dbReference type="InterPro" id="IPR051656">
    <property type="entry name" value="LEM_domain"/>
</dbReference>
<comment type="similarity">
    <text evidence="2">Belongs to the LEM family.</text>
</comment>
<dbReference type="SUPFAM" id="SSF63451">
    <property type="entry name" value="LEM domain"/>
    <property type="match status" value="2"/>
</dbReference>
<feature type="domain" description="LEM-like" evidence="11">
    <location>
        <begin position="5"/>
        <end position="48"/>
    </location>
</feature>
<dbReference type="SMART" id="SM01261">
    <property type="entry name" value="Thymopoietin"/>
    <property type="match status" value="1"/>
</dbReference>
<evidence type="ECO:0000256" key="8">
    <source>
        <dbReference type="SAM" id="MobiDB-lite"/>
    </source>
</evidence>
<evidence type="ECO:0000256" key="5">
    <source>
        <dbReference type="ARBA" id="ARBA00022990"/>
    </source>
</evidence>
<keyword evidence="3" id="KW-0488">Methylation</keyword>
<feature type="compositionally biased region" description="Basic and acidic residues" evidence="8">
    <location>
        <begin position="213"/>
        <end position="222"/>
    </location>
</feature>
<feature type="region of interest" description="Disordered" evidence="8">
    <location>
        <begin position="134"/>
        <end position="319"/>
    </location>
</feature>
<evidence type="ECO:0000259" key="10">
    <source>
        <dbReference type="PROSITE" id="PS50954"/>
    </source>
</evidence>
<keyword evidence="13" id="KW-1185">Reference proteome</keyword>
<sequence length="533" mass="58852">MSGFLEDPSVLTKDKLKSELLANNVILPSGEHRKGVYVQLYLQNLTTRNTVMNKSTPEAFSSDEEQAAPAVSSRNRSGRKATKKTDKPRPEDLDVTQLTTEDLKDELMKYGFQPGPIVSSTRKLYEKKLQKLLDEGPLESQPIPPAPAPTADSNQNGNTDSDQYSDKEQEEMPKPVLEKREPLKSKAKPPASLRTRRLEQSRDLSELSAPETLARESRDPGTPKRGALLGGKVSDSPRSTRKTRVEEIPEPLVVRRVRDVSKGLGSNELPQIQPQPIQPPNESSRGTPRKLSAHHKESEEEGWRDTTETPPARQTRIPRPAPVALLDTALLEVTLRSPLQEDMLEPMAEDATDAPKQKTKQQKICDFLKPVKPQESGRAAGGDYVEQTQERDILKEMFPNQVATPTGISATCRRPIRGAAGRPLDSSLFRLDDSLLLRSQTSYRSDLRTESFKPASPAFTTAKTNSSSSSSSVGGSAASRRSFPVWIQLLLLSLVAGFLFFIYQAMETNHMNPFTQDAPAAAPAASTPKDEDQ</sequence>
<keyword evidence="9" id="KW-1133">Transmembrane helix</keyword>
<evidence type="ECO:0000256" key="1">
    <source>
        <dbReference type="ARBA" id="ARBA00004123"/>
    </source>
</evidence>
<dbReference type="PROSITE" id="PS50954">
    <property type="entry name" value="LEM"/>
    <property type="match status" value="1"/>
</dbReference>
<organism evidence="12 13">
    <name type="scientific">Acipenser oxyrinchus oxyrinchus</name>
    <dbReference type="NCBI Taxonomy" id="40147"/>
    <lineage>
        <taxon>Eukaryota</taxon>
        <taxon>Metazoa</taxon>
        <taxon>Chordata</taxon>
        <taxon>Craniata</taxon>
        <taxon>Vertebrata</taxon>
        <taxon>Euteleostomi</taxon>
        <taxon>Actinopterygii</taxon>
        <taxon>Chondrostei</taxon>
        <taxon>Acipenseriformes</taxon>
        <taxon>Acipenseridae</taxon>
        <taxon>Acipenser</taxon>
    </lineage>
</organism>
<dbReference type="GO" id="GO:0005635">
    <property type="term" value="C:nuclear envelope"/>
    <property type="evidence" value="ECO:0007669"/>
    <property type="project" value="UniProtKB-ARBA"/>
</dbReference>
<keyword evidence="7" id="KW-0539">Nucleus</keyword>
<feature type="region of interest" description="Disordered" evidence="8">
    <location>
        <begin position="56"/>
        <end position="97"/>
    </location>
</feature>
<dbReference type="PANTHER" id="PTHR12019:SF21">
    <property type="entry name" value="THYMOPOIETIN A"/>
    <property type="match status" value="1"/>
</dbReference>
<protein>
    <submittedName>
        <fullName evidence="12">Lamina-associated polypeptide 2-like isoform X3</fullName>
    </submittedName>
</protein>
<name>A0AAD8DHD5_ACIOX</name>
<evidence type="ECO:0000256" key="7">
    <source>
        <dbReference type="ARBA" id="ARBA00023242"/>
    </source>
</evidence>
<feature type="compositionally biased region" description="Basic and acidic residues" evidence="8">
    <location>
        <begin position="196"/>
        <end position="205"/>
    </location>
</feature>
<dbReference type="PROSITE" id="PS50955">
    <property type="entry name" value="LEM_LIKE"/>
    <property type="match status" value="1"/>
</dbReference>
<proteinExistence type="inferred from homology"/>
<keyword evidence="9" id="KW-0472">Membrane</keyword>
<feature type="compositionally biased region" description="Basic and acidic residues" evidence="8">
    <location>
        <begin position="294"/>
        <end position="307"/>
    </location>
</feature>
<evidence type="ECO:0000313" key="12">
    <source>
        <dbReference type="EMBL" id="KAK1169285.1"/>
    </source>
</evidence>
<dbReference type="SMART" id="SM00540">
    <property type="entry name" value="LEM"/>
    <property type="match status" value="1"/>
</dbReference>
<gene>
    <name evidence="12" type="primary">Tmpo</name>
    <name evidence="12" type="ORF">AOXY_G10268</name>
</gene>
<dbReference type="FunFam" id="1.10.720.40:FF:000001">
    <property type="entry name" value="LEM domain containing 2, isoform CRA_a"/>
    <property type="match status" value="1"/>
</dbReference>
<dbReference type="CDD" id="cd12935">
    <property type="entry name" value="LEM_like"/>
    <property type="match status" value="1"/>
</dbReference>
<feature type="transmembrane region" description="Helical" evidence="9">
    <location>
        <begin position="485"/>
        <end position="503"/>
    </location>
</feature>
<keyword evidence="6" id="KW-0238">DNA-binding</keyword>
<keyword evidence="9" id="KW-0812">Transmembrane</keyword>
<evidence type="ECO:0000259" key="11">
    <source>
        <dbReference type="PROSITE" id="PS50955"/>
    </source>
</evidence>
<dbReference type="GO" id="GO:0003677">
    <property type="term" value="F:DNA binding"/>
    <property type="evidence" value="ECO:0007669"/>
    <property type="project" value="UniProtKB-KW"/>
</dbReference>
<dbReference type="AlphaFoldDB" id="A0AAD8DHD5"/>
<evidence type="ECO:0000313" key="13">
    <source>
        <dbReference type="Proteomes" id="UP001230051"/>
    </source>
</evidence>
<comment type="caution">
    <text evidence="12">The sequence shown here is derived from an EMBL/GenBank/DDBJ whole genome shotgun (WGS) entry which is preliminary data.</text>
</comment>
<feature type="compositionally biased region" description="Polar residues" evidence="8">
    <location>
        <begin position="151"/>
        <end position="162"/>
    </location>
</feature>
<evidence type="ECO:0000256" key="4">
    <source>
        <dbReference type="ARBA" id="ARBA00022553"/>
    </source>
</evidence>
<evidence type="ECO:0000256" key="6">
    <source>
        <dbReference type="ARBA" id="ARBA00023125"/>
    </source>
</evidence>
<keyword evidence="5" id="KW-0007">Acetylation</keyword>
<feature type="compositionally biased region" description="Basic and acidic residues" evidence="8">
    <location>
        <begin position="83"/>
        <end position="92"/>
    </location>
</feature>
<dbReference type="Pfam" id="PF03020">
    <property type="entry name" value="LEM"/>
    <property type="match status" value="1"/>
</dbReference>
<dbReference type="PANTHER" id="PTHR12019">
    <property type="entry name" value="LAMINA-ASSOCIATED POLYPEPTIDE THYMOPOIETIN"/>
    <property type="match status" value="1"/>
</dbReference>
<evidence type="ECO:0000256" key="2">
    <source>
        <dbReference type="ARBA" id="ARBA00007744"/>
    </source>
</evidence>
<dbReference type="InterPro" id="IPR013146">
    <property type="entry name" value="LEM-like_dom"/>
</dbReference>
<keyword evidence="4" id="KW-0597">Phosphoprotein</keyword>
<dbReference type="EMBL" id="JAGXEW010000008">
    <property type="protein sequence ID" value="KAK1169285.1"/>
    <property type="molecule type" value="Genomic_DNA"/>
</dbReference>
<dbReference type="CDD" id="cd12940">
    <property type="entry name" value="LEM_LAP2_LEMD1"/>
    <property type="match status" value="1"/>
</dbReference>
<dbReference type="Pfam" id="PF08198">
    <property type="entry name" value="Thymopoietin"/>
    <property type="match status" value="1"/>
</dbReference>
<evidence type="ECO:0000256" key="9">
    <source>
        <dbReference type="SAM" id="Phobius"/>
    </source>
</evidence>
<dbReference type="FunFam" id="1.10.720.40:FF:000002">
    <property type="entry name" value="Thymopoietin isoform alpha"/>
    <property type="match status" value="1"/>
</dbReference>
<dbReference type="Proteomes" id="UP001230051">
    <property type="component" value="Unassembled WGS sequence"/>
</dbReference>
<comment type="subcellular location">
    <subcellularLocation>
        <location evidence="1">Nucleus</location>
    </subcellularLocation>
</comment>
<dbReference type="Gene3D" id="1.10.720.40">
    <property type="match status" value="2"/>
</dbReference>
<feature type="domain" description="LEM" evidence="10">
    <location>
        <begin position="92"/>
        <end position="136"/>
    </location>
</feature>
<feature type="compositionally biased region" description="Basic and acidic residues" evidence="8">
    <location>
        <begin position="164"/>
        <end position="184"/>
    </location>
</feature>
<dbReference type="InterPro" id="IPR011015">
    <property type="entry name" value="LEM/LEM-like_dom_sf"/>
</dbReference>
<accession>A0AAD8DHD5</accession>
<reference evidence="12" key="1">
    <citation type="submission" date="2022-02" db="EMBL/GenBank/DDBJ databases">
        <title>Atlantic sturgeon de novo genome assembly.</title>
        <authorList>
            <person name="Stock M."/>
            <person name="Klopp C."/>
            <person name="Guiguen Y."/>
            <person name="Cabau C."/>
            <person name="Parinello H."/>
            <person name="Santidrian Yebra-Pimentel E."/>
            <person name="Kuhl H."/>
            <person name="Dirks R.P."/>
            <person name="Guessner J."/>
            <person name="Wuertz S."/>
            <person name="Du K."/>
            <person name="Schartl M."/>
        </authorList>
    </citation>
    <scope>NUCLEOTIDE SEQUENCE</scope>
    <source>
        <strain evidence="12">STURGEONOMICS-FGT-2020</strain>
        <tissue evidence="12">Whole blood</tissue>
    </source>
</reference>
<dbReference type="InterPro" id="IPR003887">
    <property type="entry name" value="LEM_dom"/>
</dbReference>
<evidence type="ECO:0000256" key="3">
    <source>
        <dbReference type="ARBA" id="ARBA00022481"/>
    </source>
</evidence>